<organism evidence="7 8">
    <name type="scientific">Glonium stellatum</name>
    <dbReference type="NCBI Taxonomy" id="574774"/>
    <lineage>
        <taxon>Eukaryota</taxon>
        <taxon>Fungi</taxon>
        <taxon>Dikarya</taxon>
        <taxon>Ascomycota</taxon>
        <taxon>Pezizomycotina</taxon>
        <taxon>Dothideomycetes</taxon>
        <taxon>Pleosporomycetidae</taxon>
        <taxon>Gloniales</taxon>
        <taxon>Gloniaceae</taxon>
        <taxon>Glonium</taxon>
    </lineage>
</organism>
<dbReference type="CDD" id="cd00086">
    <property type="entry name" value="homeodomain"/>
    <property type="match status" value="1"/>
</dbReference>
<keyword evidence="2 4" id="KW-0371">Homeobox</keyword>
<evidence type="ECO:0000256" key="1">
    <source>
        <dbReference type="ARBA" id="ARBA00023125"/>
    </source>
</evidence>
<dbReference type="InterPro" id="IPR009057">
    <property type="entry name" value="Homeodomain-like_sf"/>
</dbReference>
<dbReference type="PANTHER" id="PTHR11850">
    <property type="entry name" value="HOMEOBOX PROTEIN TRANSCRIPTION FACTORS"/>
    <property type="match status" value="1"/>
</dbReference>
<name>A0A8E2F604_9PEZI</name>
<feature type="domain" description="Homeobox" evidence="6">
    <location>
        <begin position="119"/>
        <end position="182"/>
    </location>
</feature>
<dbReference type="SUPFAM" id="SSF46689">
    <property type="entry name" value="Homeodomain-like"/>
    <property type="match status" value="1"/>
</dbReference>
<dbReference type="Gene3D" id="1.10.10.60">
    <property type="entry name" value="Homeodomain-like"/>
    <property type="match status" value="1"/>
</dbReference>
<dbReference type="GO" id="GO:0005634">
    <property type="term" value="C:nucleus"/>
    <property type="evidence" value="ECO:0007669"/>
    <property type="project" value="UniProtKB-SubCell"/>
</dbReference>
<dbReference type="InterPro" id="IPR013087">
    <property type="entry name" value="Znf_C2H2_type"/>
</dbReference>
<dbReference type="Pfam" id="PF05920">
    <property type="entry name" value="Homeobox_KN"/>
    <property type="match status" value="1"/>
</dbReference>
<dbReference type="OrthoDB" id="10056939at2759"/>
<evidence type="ECO:0000256" key="2">
    <source>
        <dbReference type="ARBA" id="ARBA00023155"/>
    </source>
</evidence>
<evidence type="ECO:0000256" key="5">
    <source>
        <dbReference type="SAM" id="MobiDB-lite"/>
    </source>
</evidence>
<dbReference type="Proteomes" id="UP000250140">
    <property type="component" value="Unassembled WGS sequence"/>
</dbReference>
<reference evidence="7 8" key="1">
    <citation type="journal article" date="2016" name="Nat. Commun.">
        <title>Ectomycorrhizal ecology is imprinted in the genome of the dominant symbiotic fungus Cenococcum geophilum.</title>
        <authorList>
            <consortium name="DOE Joint Genome Institute"/>
            <person name="Peter M."/>
            <person name="Kohler A."/>
            <person name="Ohm R.A."/>
            <person name="Kuo A."/>
            <person name="Krutzmann J."/>
            <person name="Morin E."/>
            <person name="Arend M."/>
            <person name="Barry K.W."/>
            <person name="Binder M."/>
            <person name="Choi C."/>
            <person name="Clum A."/>
            <person name="Copeland A."/>
            <person name="Grisel N."/>
            <person name="Haridas S."/>
            <person name="Kipfer T."/>
            <person name="LaButti K."/>
            <person name="Lindquist E."/>
            <person name="Lipzen A."/>
            <person name="Maire R."/>
            <person name="Meier B."/>
            <person name="Mihaltcheva S."/>
            <person name="Molinier V."/>
            <person name="Murat C."/>
            <person name="Poggeler S."/>
            <person name="Quandt C.A."/>
            <person name="Sperisen C."/>
            <person name="Tritt A."/>
            <person name="Tisserant E."/>
            <person name="Crous P.W."/>
            <person name="Henrissat B."/>
            <person name="Nehls U."/>
            <person name="Egli S."/>
            <person name="Spatafora J.W."/>
            <person name="Grigoriev I.V."/>
            <person name="Martin F.M."/>
        </authorList>
    </citation>
    <scope>NUCLEOTIDE SEQUENCE [LARGE SCALE GENOMIC DNA]</scope>
    <source>
        <strain evidence="7 8">CBS 207.34</strain>
    </source>
</reference>
<evidence type="ECO:0000313" key="7">
    <source>
        <dbReference type="EMBL" id="OCL10766.1"/>
    </source>
</evidence>
<keyword evidence="3 4" id="KW-0539">Nucleus</keyword>
<comment type="subcellular location">
    <subcellularLocation>
        <location evidence="4">Nucleus</location>
    </subcellularLocation>
</comment>
<accession>A0A8E2F604</accession>
<gene>
    <name evidence="7" type="ORF">AOQ84DRAFT_208867</name>
</gene>
<feature type="compositionally biased region" description="Low complexity" evidence="5">
    <location>
        <begin position="215"/>
        <end position="233"/>
    </location>
</feature>
<evidence type="ECO:0000256" key="4">
    <source>
        <dbReference type="PROSITE-ProRule" id="PRU00108"/>
    </source>
</evidence>
<protein>
    <recommendedName>
        <fullName evidence="6">Homeobox domain-containing protein</fullName>
    </recommendedName>
</protein>
<evidence type="ECO:0000256" key="3">
    <source>
        <dbReference type="ARBA" id="ARBA00023242"/>
    </source>
</evidence>
<feature type="compositionally biased region" description="Polar residues" evidence="5">
    <location>
        <begin position="204"/>
        <end position="213"/>
    </location>
</feature>
<dbReference type="InterPro" id="IPR008422">
    <property type="entry name" value="KN_HD"/>
</dbReference>
<keyword evidence="8" id="KW-1185">Reference proteome</keyword>
<feature type="region of interest" description="Disordered" evidence="5">
    <location>
        <begin position="202"/>
        <end position="233"/>
    </location>
</feature>
<sequence length="676" mass="76059">MSYSRISPKRKAHNGSKDHCWCESQSGVTQQENLKVEDGITTSEIDPFSCKDPNGSMNVQSDLKPSAQIYHEEMWHDPNTRLSPSTLPSRKVRHVRGKPILSMEELLPDLPYSMDGAPNRQRAFRPKFSLHSISILETWLRANEHNPYPSRAAKKTLAESSGLSEYQVSTWFTNSRKRRLNPVEDWLSSSSEDESVAEAALRSASLTSNSPITPSRRYSSSRASSRSGSSVGSAFSQSSYAVRKVASRRGSKKYMREEVFTPQKLPTLPQVPGESRHEIGKPLFQCTFCLKKLSEKAWKRHEETQHLPKTKWTCLAHGSHIPILQEDSITSKCPFCYLPNPSDAHLKSTHRLDECLGKPIEDRVFYRKDHLAQHIRNVHNGQLDSITAMFWKSEMDYANQSWACGFCGEHLLNWDTRARHIAVHFKNGFDMSQWNSLRGSPTDAGSTFPTTESHNPPKIYHSPEVTGSEERGVQLNDYSVGGAPQDLVADPSFACSTLNTDHDTFVADCPLGCLATENVVLPAKPYMCTDTKCTNARFDSLARWRDHERGHGPGPIVYKCQHSTHDLHTILGESVCGELFDSLVLFMQHCQKYHHDCLTQYSPAFFDSHIGGATQDFSEPVRFWCGFCAKIVVDSCHGSPVERKVDHITDHMIRSALSMDLWLPITATQYLTTGGV</sequence>
<dbReference type="PROSITE" id="PS50071">
    <property type="entry name" value="HOMEOBOX_2"/>
    <property type="match status" value="1"/>
</dbReference>
<proteinExistence type="predicted"/>
<dbReference type="AlphaFoldDB" id="A0A8E2F604"/>
<dbReference type="InterPro" id="IPR050224">
    <property type="entry name" value="TALE_homeobox"/>
</dbReference>
<dbReference type="InterPro" id="IPR001356">
    <property type="entry name" value="HD"/>
</dbReference>
<keyword evidence="1 4" id="KW-0238">DNA-binding</keyword>
<dbReference type="SMART" id="SM00355">
    <property type="entry name" value="ZnF_C2H2"/>
    <property type="match status" value="5"/>
</dbReference>
<dbReference type="SMART" id="SM00389">
    <property type="entry name" value="HOX"/>
    <property type="match status" value="1"/>
</dbReference>
<dbReference type="GO" id="GO:0003677">
    <property type="term" value="F:DNA binding"/>
    <property type="evidence" value="ECO:0007669"/>
    <property type="project" value="UniProtKB-UniRule"/>
</dbReference>
<evidence type="ECO:0000259" key="6">
    <source>
        <dbReference type="PROSITE" id="PS50071"/>
    </source>
</evidence>
<dbReference type="GO" id="GO:0006355">
    <property type="term" value="P:regulation of DNA-templated transcription"/>
    <property type="evidence" value="ECO:0007669"/>
    <property type="project" value="InterPro"/>
</dbReference>
<dbReference type="EMBL" id="KV749169">
    <property type="protein sequence ID" value="OCL10766.1"/>
    <property type="molecule type" value="Genomic_DNA"/>
</dbReference>
<feature type="DNA-binding region" description="Homeobox" evidence="4">
    <location>
        <begin position="121"/>
        <end position="183"/>
    </location>
</feature>
<evidence type="ECO:0000313" key="8">
    <source>
        <dbReference type="Proteomes" id="UP000250140"/>
    </source>
</evidence>